<sequence length="918" mass="103370">MILISRIDLSFTQFLPITSDFDAYGLKITGNEIMLIEVLGDLQIFSIRFSPYNSKSESLQCSIEYNELTQYVHSVGVGKKQNLTQSYFFFAGEIISNKQSLTSLSHNNSFFIGILSHNDSKNDQDTKTSLNCDHFQYESFQFISEYDHQEFFVFSVEPYGQYAIGLAKDFVFIYQPFSGKMIEIKNSSLVWPTNTTFLPIAADTHVLYTIVVGFVINGPLFRVRATPTVYVISNSNLTILSIWSYTAALNSWQSYLTYSNLKKWSNQYAMSININPDDASQVLVGMPFLNIVFLLIITMGDSNIKLSSFIDNGNSIGFGKSVTWLPNSDAAILNSNYLIHDSSKIYLYKSLNETSLSSPTTIFPNIHQPLPSTINSHLIRMISTPTSLVLLAIDGGIFHILPSPPGYFSSTTSVITDSISIASEPMICMPGTYKSETSIFPCSLCPNGTKNSGGQLSISCINCSSDSFCPIGSVIDLHKSVLYSQLQASVHPRSPEVIIFDEILLQNMFSINSTYCMLISPLFWVLIVIGIVIVILIGMGILKRYVKHPKCHQVRHHVKNIFRQIDLIHEGEMWICGLVSVGIIVLLSFAYTFSVNFYLEYPSEHSTPATFVCNEQIRNVKYESGLQSLAIPASKEEQPMLYLLNKQHFTVQLDLLNTVASCQSLSVEQIRESTAAHVASNCTDSMGILSSILELPYHRVILKWNLNDIAFIGAIRIRLSANENKNDLYKLKSLNFSETFYDNSNRTLAQTIHINLELTKVIFIAINETESLTSHESKFSGIWYPTFVADANHMFISSSEYIKLSNLTSTQITLTITETSYYIKNRQLPIAKLREIIFHNLLFTIVCIEIFHLCILLCKLMIIPPLKFIGKYFVKLNQFISKKTKESITRDILMDDHSTVTTITTTTTTKDCNVIQIS</sequence>
<evidence type="ECO:0000313" key="3">
    <source>
        <dbReference type="Proteomes" id="UP000663828"/>
    </source>
</evidence>
<name>A0A816C448_ADIRI</name>
<evidence type="ECO:0008006" key="4">
    <source>
        <dbReference type="Google" id="ProtNLM"/>
    </source>
</evidence>
<evidence type="ECO:0000256" key="1">
    <source>
        <dbReference type="SAM" id="Phobius"/>
    </source>
</evidence>
<feature type="transmembrane region" description="Helical" evidence="1">
    <location>
        <begin position="573"/>
        <end position="593"/>
    </location>
</feature>
<keyword evidence="1" id="KW-1133">Transmembrane helix</keyword>
<dbReference type="AlphaFoldDB" id="A0A816C448"/>
<gene>
    <name evidence="2" type="ORF">XAT740_LOCUS49987</name>
</gene>
<feature type="transmembrane region" description="Helical" evidence="1">
    <location>
        <begin position="836"/>
        <end position="858"/>
    </location>
</feature>
<proteinExistence type="predicted"/>
<organism evidence="2 3">
    <name type="scientific">Adineta ricciae</name>
    <name type="common">Rotifer</name>
    <dbReference type="NCBI Taxonomy" id="249248"/>
    <lineage>
        <taxon>Eukaryota</taxon>
        <taxon>Metazoa</taxon>
        <taxon>Spiralia</taxon>
        <taxon>Gnathifera</taxon>
        <taxon>Rotifera</taxon>
        <taxon>Eurotatoria</taxon>
        <taxon>Bdelloidea</taxon>
        <taxon>Adinetida</taxon>
        <taxon>Adinetidae</taxon>
        <taxon>Adineta</taxon>
    </lineage>
</organism>
<protein>
    <recommendedName>
        <fullName evidence="4">Tyrosine-protein kinase ephrin type A/B receptor-like domain-containing protein</fullName>
    </recommendedName>
</protein>
<keyword evidence="3" id="KW-1185">Reference proteome</keyword>
<comment type="caution">
    <text evidence="2">The sequence shown here is derived from an EMBL/GenBank/DDBJ whole genome shotgun (WGS) entry which is preliminary data.</text>
</comment>
<feature type="transmembrane region" description="Helical" evidence="1">
    <location>
        <begin position="522"/>
        <end position="542"/>
    </location>
</feature>
<evidence type="ECO:0000313" key="2">
    <source>
        <dbReference type="EMBL" id="CAF1619132.1"/>
    </source>
</evidence>
<dbReference type="EMBL" id="CAJNOR010007545">
    <property type="protein sequence ID" value="CAF1619132.1"/>
    <property type="molecule type" value="Genomic_DNA"/>
</dbReference>
<accession>A0A816C448</accession>
<keyword evidence="1" id="KW-0812">Transmembrane</keyword>
<reference evidence="2" key="1">
    <citation type="submission" date="2021-02" db="EMBL/GenBank/DDBJ databases">
        <authorList>
            <person name="Nowell W R."/>
        </authorList>
    </citation>
    <scope>NUCLEOTIDE SEQUENCE</scope>
</reference>
<dbReference type="Proteomes" id="UP000663828">
    <property type="component" value="Unassembled WGS sequence"/>
</dbReference>
<keyword evidence="1" id="KW-0472">Membrane</keyword>